<evidence type="ECO:0000313" key="2">
    <source>
        <dbReference type="EMBL" id="SDY29942.1"/>
    </source>
</evidence>
<evidence type="ECO:0000256" key="1">
    <source>
        <dbReference type="SAM" id="MobiDB-lite"/>
    </source>
</evidence>
<dbReference type="EMBL" id="FNPF01000005">
    <property type="protein sequence ID" value="SDY29942.1"/>
    <property type="molecule type" value="Genomic_DNA"/>
</dbReference>
<accession>A0A1H3IQG1</accession>
<organism evidence="2 3">
    <name type="scientific">Citreimonas salinaria</name>
    <dbReference type="NCBI Taxonomy" id="321339"/>
    <lineage>
        <taxon>Bacteria</taxon>
        <taxon>Pseudomonadati</taxon>
        <taxon>Pseudomonadota</taxon>
        <taxon>Alphaproteobacteria</taxon>
        <taxon>Rhodobacterales</taxon>
        <taxon>Roseobacteraceae</taxon>
        <taxon>Citreimonas</taxon>
    </lineage>
</organism>
<dbReference type="Proteomes" id="UP000199286">
    <property type="component" value="Unassembled WGS sequence"/>
</dbReference>
<reference evidence="2 3" key="1">
    <citation type="submission" date="2016-10" db="EMBL/GenBank/DDBJ databases">
        <authorList>
            <person name="de Groot N.N."/>
        </authorList>
    </citation>
    <scope>NUCLEOTIDE SEQUENCE [LARGE SCALE GENOMIC DNA]</scope>
    <source>
        <strain evidence="2 3">DSM 26880</strain>
    </source>
</reference>
<sequence>MIARSNSLSLQGRRRIKKCKLRLKEAKLGLRHEKLIALQDVAVVEKMMRDDPREEEWFVGDKFWVGRRRKPKIGKHHELLFYLLIFVFGGGRNADKNASLYHTSLQAVLLDGVPRNRIAVEIEKRGGIRAVAEAHRERLKVEPVGANVKGNPSKPARTAKATTQKPSTPALTPTKVVTVTREMNLNRDIWCKTDDPGKIFGSCRPVLACKIIRGGKDADGYDIFRLELD</sequence>
<protein>
    <submittedName>
        <fullName evidence="2">Uncharacterized protein</fullName>
    </submittedName>
</protein>
<feature type="region of interest" description="Disordered" evidence="1">
    <location>
        <begin position="145"/>
        <end position="170"/>
    </location>
</feature>
<gene>
    <name evidence="2" type="ORF">SAMN05444340_105210</name>
</gene>
<name>A0A1H3IQG1_9RHOB</name>
<proteinExistence type="predicted"/>
<feature type="compositionally biased region" description="Polar residues" evidence="1">
    <location>
        <begin position="160"/>
        <end position="170"/>
    </location>
</feature>
<dbReference type="AlphaFoldDB" id="A0A1H3IQG1"/>
<keyword evidence="3" id="KW-1185">Reference proteome</keyword>
<evidence type="ECO:0000313" key="3">
    <source>
        <dbReference type="Proteomes" id="UP000199286"/>
    </source>
</evidence>